<protein>
    <submittedName>
        <fullName evidence="10">Uncharacterized transcriptional regulatory protein YkoG</fullName>
    </submittedName>
</protein>
<dbReference type="InterPro" id="IPR036388">
    <property type="entry name" value="WH-like_DNA-bd_sf"/>
</dbReference>
<dbReference type="SMART" id="SM00862">
    <property type="entry name" value="Trans_reg_C"/>
    <property type="match status" value="1"/>
</dbReference>
<name>A0A0S4LTL5_9BACT</name>
<dbReference type="STRING" id="1742972.COMA1_70097"/>
<evidence type="ECO:0000256" key="5">
    <source>
        <dbReference type="ARBA" id="ARBA00023163"/>
    </source>
</evidence>
<keyword evidence="2" id="KW-0902">Two-component regulatory system</keyword>
<reference evidence="10 11" key="1">
    <citation type="submission" date="2015-10" db="EMBL/GenBank/DDBJ databases">
        <authorList>
            <person name="Gilbert D.G."/>
        </authorList>
    </citation>
    <scope>NUCLEOTIDE SEQUENCE [LARGE SCALE GENOMIC DNA]</scope>
    <source>
        <strain evidence="10">COMA1</strain>
    </source>
</reference>
<evidence type="ECO:0000313" key="11">
    <source>
        <dbReference type="Proteomes" id="UP000199032"/>
    </source>
</evidence>
<dbReference type="GO" id="GO:0000976">
    <property type="term" value="F:transcription cis-regulatory region binding"/>
    <property type="evidence" value="ECO:0007669"/>
    <property type="project" value="TreeGrafter"/>
</dbReference>
<feature type="domain" description="OmpR/PhoB-type" evidence="9">
    <location>
        <begin position="129"/>
        <end position="227"/>
    </location>
</feature>
<dbReference type="PANTHER" id="PTHR48111:SF22">
    <property type="entry name" value="REGULATOR OF RPOS"/>
    <property type="match status" value="1"/>
</dbReference>
<dbReference type="InterPro" id="IPR039420">
    <property type="entry name" value="WalR-like"/>
</dbReference>
<dbReference type="InterPro" id="IPR001789">
    <property type="entry name" value="Sig_transdc_resp-reg_receiver"/>
</dbReference>
<dbReference type="Proteomes" id="UP000199032">
    <property type="component" value="Unassembled WGS sequence"/>
</dbReference>
<evidence type="ECO:0000256" key="3">
    <source>
        <dbReference type="ARBA" id="ARBA00023015"/>
    </source>
</evidence>
<evidence type="ECO:0000256" key="1">
    <source>
        <dbReference type="ARBA" id="ARBA00022553"/>
    </source>
</evidence>
<dbReference type="PROSITE" id="PS50110">
    <property type="entry name" value="RESPONSE_REGULATORY"/>
    <property type="match status" value="1"/>
</dbReference>
<evidence type="ECO:0000313" key="10">
    <source>
        <dbReference type="EMBL" id="CUS39222.1"/>
    </source>
</evidence>
<dbReference type="SMART" id="SM00448">
    <property type="entry name" value="REC"/>
    <property type="match status" value="1"/>
</dbReference>
<feature type="modified residue" description="4-aspartylphosphate" evidence="6">
    <location>
        <position position="53"/>
    </location>
</feature>
<gene>
    <name evidence="10" type="primary">ykoG</name>
    <name evidence="10" type="ORF">COMA1_70097</name>
</gene>
<dbReference type="InterPro" id="IPR011006">
    <property type="entry name" value="CheY-like_superfamily"/>
</dbReference>
<dbReference type="GO" id="GO:0005829">
    <property type="term" value="C:cytosol"/>
    <property type="evidence" value="ECO:0007669"/>
    <property type="project" value="TreeGrafter"/>
</dbReference>
<accession>A0A0S4LTL5</accession>
<dbReference type="CDD" id="cd00383">
    <property type="entry name" value="trans_reg_C"/>
    <property type="match status" value="1"/>
</dbReference>
<proteinExistence type="predicted"/>
<dbReference type="PANTHER" id="PTHR48111">
    <property type="entry name" value="REGULATOR OF RPOS"/>
    <property type="match status" value="1"/>
</dbReference>
<dbReference type="AlphaFoldDB" id="A0A0S4LTL5"/>
<dbReference type="EMBL" id="CZQA01000013">
    <property type="protein sequence ID" value="CUS39222.1"/>
    <property type="molecule type" value="Genomic_DNA"/>
</dbReference>
<dbReference type="SUPFAM" id="SSF46894">
    <property type="entry name" value="C-terminal effector domain of the bipartite response regulators"/>
    <property type="match status" value="1"/>
</dbReference>
<dbReference type="GO" id="GO:0006355">
    <property type="term" value="P:regulation of DNA-templated transcription"/>
    <property type="evidence" value="ECO:0007669"/>
    <property type="project" value="InterPro"/>
</dbReference>
<dbReference type="InterPro" id="IPR001867">
    <property type="entry name" value="OmpR/PhoB-type_DNA-bd"/>
</dbReference>
<dbReference type="GO" id="GO:0032993">
    <property type="term" value="C:protein-DNA complex"/>
    <property type="evidence" value="ECO:0007669"/>
    <property type="project" value="TreeGrafter"/>
</dbReference>
<evidence type="ECO:0000256" key="7">
    <source>
        <dbReference type="PROSITE-ProRule" id="PRU01091"/>
    </source>
</evidence>
<dbReference type="Gene3D" id="6.10.250.690">
    <property type="match status" value="1"/>
</dbReference>
<keyword evidence="1 6" id="KW-0597">Phosphoprotein</keyword>
<dbReference type="InterPro" id="IPR016032">
    <property type="entry name" value="Sig_transdc_resp-reg_C-effctor"/>
</dbReference>
<dbReference type="PROSITE" id="PS51755">
    <property type="entry name" value="OMPR_PHOB"/>
    <property type="match status" value="1"/>
</dbReference>
<keyword evidence="3" id="KW-0805">Transcription regulation</keyword>
<evidence type="ECO:0000256" key="4">
    <source>
        <dbReference type="ARBA" id="ARBA00023125"/>
    </source>
</evidence>
<dbReference type="Gene3D" id="1.10.10.10">
    <property type="entry name" value="Winged helix-like DNA-binding domain superfamily/Winged helix DNA-binding domain"/>
    <property type="match status" value="1"/>
</dbReference>
<sequence length="231" mass="26354">MATKHILLIEADERISTFIKRGLETQGYQVDIAENGNNGMLNGLNPYDLIILDLLLPDMSGHDVCQALRRERIQTPIFILTAKDTLEDKLSGFAHGADDYLAKPFAFEELLARIKALLRRRLFYDKEPNSVLCVADLRLDQSSREVRRGDTFIALTKKEFDLLAFLMAHPNKALSRTAIIEHVWGYNYETSTNTVDVYVGYLRKKIESSSQPKLIQSVRDFGYKISDQRPS</sequence>
<dbReference type="GO" id="GO:0000156">
    <property type="term" value="F:phosphorelay response regulator activity"/>
    <property type="evidence" value="ECO:0007669"/>
    <property type="project" value="TreeGrafter"/>
</dbReference>
<dbReference type="Gene3D" id="3.40.50.2300">
    <property type="match status" value="1"/>
</dbReference>
<feature type="domain" description="Response regulatory" evidence="8">
    <location>
        <begin position="5"/>
        <end position="118"/>
    </location>
</feature>
<dbReference type="SUPFAM" id="SSF52172">
    <property type="entry name" value="CheY-like"/>
    <property type="match status" value="1"/>
</dbReference>
<dbReference type="Pfam" id="PF00486">
    <property type="entry name" value="Trans_reg_C"/>
    <property type="match status" value="1"/>
</dbReference>
<feature type="DNA-binding region" description="OmpR/PhoB-type" evidence="7">
    <location>
        <begin position="129"/>
        <end position="227"/>
    </location>
</feature>
<evidence type="ECO:0000256" key="2">
    <source>
        <dbReference type="ARBA" id="ARBA00023012"/>
    </source>
</evidence>
<dbReference type="RefSeq" id="WP_090751134.1">
    <property type="nucleotide sequence ID" value="NZ_CZQA01000013.1"/>
</dbReference>
<dbReference type="FunFam" id="1.10.10.10:FF:000005">
    <property type="entry name" value="Two-component system response regulator"/>
    <property type="match status" value="1"/>
</dbReference>
<dbReference type="OrthoDB" id="9802426at2"/>
<evidence type="ECO:0000259" key="9">
    <source>
        <dbReference type="PROSITE" id="PS51755"/>
    </source>
</evidence>
<dbReference type="Pfam" id="PF00072">
    <property type="entry name" value="Response_reg"/>
    <property type="match status" value="1"/>
</dbReference>
<keyword evidence="5" id="KW-0804">Transcription</keyword>
<keyword evidence="11" id="KW-1185">Reference proteome</keyword>
<keyword evidence="4 7" id="KW-0238">DNA-binding</keyword>
<organism evidence="10 11">
    <name type="scientific">Candidatus Nitrospira nitrosa</name>
    <dbReference type="NCBI Taxonomy" id="1742972"/>
    <lineage>
        <taxon>Bacteria</taxon>
        <taxon>Pseudomonadati</taxon>
        <taxon>Nitrospirota</taxon>
        <taxon>Nitrospiria</taxon>
        <taxon>Nitrospirales</taxon>
        <taxon>Nitrospiraceae</taxon>
        <taxon>Nitrospira</taxon>
    </lineage>
</organism>
<evidence type="ECO:0000259" key="8">
    <source>
        <dbReference type="PROSITE" id="PS50110"/>
    </source>
</evidence>
<evidence type="ECO:0000256" key="6">
    <source>
        <dbReference type="PROSITE-ProRule" id="PRU00169"/>
    </source>
</evidence>